<dbReference type="Gene3D" id="3.30.870.10">
    <property type="entry name" value="Endonuclease Chain A"/>
    <property type="match status" value="1"/>
</dbReference>
<protein>
    <submittedName>
        <fullName evidence="2">Phospholipase D family protein</fullName>
    </submittedName>
</protein>
<evidence type="ECO:0000313" key="2">
    <source>
        <dbReference type="EMBL" id="MFC3529711.1"/>
    </source>
</evidence>
<dbReference type="InterPro" id="IPR001736">
    <property type="entry name" value="PLipase_D/transphosphatidylase"/>
</dbReference>
<comment type="caution">
    <text evidence="2">The sequence shown here is derived from an EMBL/GenBank/DDBJ whole genome shotgun (WGS) entry which is preliminary data.</text>
</comment>
<evidence type="ECO:0000259" key="1">
    <source>
        <dbReference type="PROSITE" id="PS50035"/>
    </source>
</evidence>
<feature type="domain" description="PLD phosphodiesterase" evidence="1">
    <location>
        <begin position="75"/>
        <end position="101"/>
    </location>
</feature>
<reference evidence="3" key="1">
    <citation type="journal article" date="2019" name="Int. J. Syst. Evol. Microbiol.">
        <title>The Global Catalogue of Microorganisms (GCM) 10K type strain sequencing project: providing services to taxonomists for standard genome sequencing and annotation.</title>
        <authorList>
            <consortium name="The Broad Institute Genomics Platform"/>
            <consortium name="The Broad Institute Genome Sequencing Center for Infectious Disease"/>
            <person name="Wu L."/>
            <person name="Ma J."/>
        </authorList>
    </citation>
    <scope>NUCLEOTIDE SEQUENCE [LARGE SCALE GENOMIC DNA]</scope>
    <source>
        <strain evidence="3">KCTC 42899</strain>
    </source>
</reference>
<dbReference type="RefSeq" id="WP_377745757.1">
    <property type="nucleotide sequence ID" value="NZ_JBHRXJ010000013.1"/>
</dbReference>
<evidence type="ECO:0000313" key="3">
    <source>
        <dbReference type="Proteomes" id="UP001595721"/>
    </source>
</evidence>
<dbReference type="EMBL" id="JBHRXJ010000013">
    <property type="protein sequence ID" value="MFC3529711.1"/>
    <property type="molecule type" value="Genomic_DNA"/>
</dbReference>
<gene>
    <name evidence="2" type="ORF">ACFOMH_16155</name>
</gene>
<sequence length="334" mass="36580">MSRFLATTDIDGGSSPCIKRILSGEEVRIASAFLGRGAETAVPPDARLICDIGMGGTSPLALKALSEKLGAKLKYLRDFHAKVYLSDQGCVIGSANLSSRGVGFLSQAKLIEAAVFVEADDPIAETAGKWFEDLWSKAQVVGPKELEWAEATWRVKGGTPEGRRNYKTLVDALHDPDSPAQEWRYIVTREEMPDGVKEWAEAQESEVASKAEWDLTGDFDHFSELQAPDEFEKGRQKHYISLHRDTNGKLHLSALRFLGNQDASGTGTGTDLGETVTVSFFAKLDWKTSIGLPRLSRATLGSESKLSAAIRKTREDLFGRALTSEEFLRLLSKG</sequence>
<dbReference type="SUPFAM" id="SSF56024">
    <property type="entry name" value="Phospholipase D/nuclease"/>
    <property type="match status" value="1"/>
</dbReference>
<proteinExistence type="predicted"/>
<organism evidence="2 3">
    <name type="scientific">Paracoccus mangrovi</name>
    <dbReference type="NCBI Taxonomy" id="1715645"/>
    <lineage>
        <taxon>Bacteria</taxon>
        <taxon>Pseudomonadati</taxon>
        <taxon>Pseudomonadota</taxon>
        <taxon>Alphaproteobacteria</taxon>
        <taxon>Rhodobacterales</taxon>
        <taxon>Paracoccaceae</taxon>
        <taxon>Paracoccus</taxon>
    </lineage>
</organism>
<name>A0ABV7RBP3_9RHOB</name>
<dbReference type="PROSITE" id="PS50035">
    <property type="entry name" value="PLD"/>
    <property type="match status" value="1"/>
</dbReference>
<dbReference type="CDD" id="cd09117">
    <property type="entry name" value="PLDc_Bfil_DEXD_like"/>
    <property type="match status" value="1"/>
</dbReference>
<keyword evidence="3" id="KW-1185">Reference proteome</keyword>
<accession>A0ABV7RBP3</accession>
<dbReference type="Proteomes" id="UP001595721">
    <property type="component" value="Unassembled WGS sequence"/>
</dbReference>